<reference evidence="3" key="1">
    <citation type="submission" date="2013-09" db="EMBL/GenBank/DDBJ databases">
        <title>The Genome Sequence of Anopheles culicifacies species A.</title>
        <authorList>
            <consortium name="The Broad Institute Genomics Platform"/>
            <person name="Neafsey D.E."/>
            <person name="Besansky N."/>
            <person name="Howell P."/>
            <person name="Walton C."/>
            <person name="Young S.K."/>
            <person name="Zeng Q."/>
            <person name="Gargeya S."/>
            <person name="Fitzgerald M."/>
            <person name="Haas B."/>
            <person name="Abouelleil A."/>
            <person name="Allen A.W."/>
            <person name="Alvarado L."/>
            <person name="Arachchi H.M."/>
            <person name="Berlin A.M."/>
            <person name="Chapman S.B."/>
            <person name="Gainer-Dewar J."/>
            <person name="Goldberg J."/>
            <person name="Griggs A."/>
            <person name="Gujja S."/>
            <person name="Hansen M."/>
            <person name="Howarth C."/>
            <person name="Imamovic A."/>
            <person name="Ireland A."/>
            <person name="Larimer J."/>
            <person name="McCowan C."/>
            <person name="Murphy C."/>
            <person name="Pearson M."/>
            <person name="Poon T.W."/>
            <person name="Priest M."/>
            <person name="Roberts A."/>
            <person name="Saif S."/>
            <person name="Shea T."/>
            <person name="Sisk P."/>
            <person name="Sykes S."/>
            <person name="Wortman J."/>
            <person name="Nusbaum C."/>
            <person name="Birren B."/>
        </authorList>
    </citation>
    <scope>NUCLEOTIDE SEQUENCE [LARGE SCALE GENOMIC DNA]</scope>
    <source>
        <strain evidence="3">A-37</strain>
    </source>
</reference>
<evidence type="ECO:0000256" key="1">
    <source>
        <dbReference type="SAM" id="MobiDB-lite"/>
    </source>
</evidence>
<organism evidence="2 3">
    <name type="scientific">Anopheles culicifacies</name>
    <dbReference type="NCBI Taxonomy" id="139723"/>
    <lineage>
        <taxon>Eukaryota</taxon>
        <taxon>Metazoa</taxon>
        <taxon>Ecdysozoa</taxon>
        <taxon>Arthropoda</taxon>
        <taxon>Hexapoda</taxon>
        <taxon>Insecta</taxon>
        <taxon>Pterygota</taxon>
        <taxon>Neoptera</taxon>
        <taxon>Endopterygota</taxon>
        <taxon>Diptera</taxon>
        <taxon>Nematocera</taxon>
        <taxon>Culicoidea</taxon>
        <taxon>Culicidae</taxon>
        <taxon>Anophelinae</taxon>
        <taxon>Anopheles</taxon>
        <taxon>culicifacies species complex</taxon>
    </lineage>
</organism>
<accession>A0A182LSJ3</accession>
<reference evidence="2" key="2">
    <citation type="submission" date="2020-05" db="UniProtKB">
        <authorList>
            <consortium name="EnsemblMetazoa"/>
        </authorList>
    </citation>
    <scope>IDENTIFICATION</scope>
    <source>
        <strain evidence="2">A-37</strain>
    </source>
</reference>
<dbReference type="Proteomes" id="UP000075883">
    <property type="component" value="Unassembled WGS sequence"/>
</dbReference>
<evidence type="ECO:0000313" key="2">
    <source>
        <dbReference type="EnsemblMetazoa" id="ACUA000881-PA"/>
    </source>
</evidence>
<dbReference type="EnsemblMetazoa" id="ACUA000881-RA">
    <property type="protein sequence ID" value="ACUA000881-PA"/>
    <property type="gene ID" value="ACUA000881"/>
</dbReference>
<name>A0A182LSJ3_9DIPT</name>
<keyword evidence="3" id="KW-1185">Reference proteome</keyword>
<feature type="region of interest" description="Disordered" evidence="1">
    <location>
        <begin position="75"/>
        <end position="102"/>
    </location>
</feature>
<dbReference type="EMBL" id="AXCM01016288">
    <property type="status" value="NOT_ANNOTATED_CDS"/>
    <property type="molecule type" value="Genomic_DNA"/>
</dbReference>
<evidence type="ECO:0000313" key="3">
    <source>
        <dbReference type="Proteomes" id="UP000075883"/>
    </source>
</evidence>
<proteinExistence type="predicted"/>
<dbReference type="VEuPathDB" id="VectorBase:ACUA000881"/>
<protein>
    <submittedName>
        <fullName evidence="2">Uncharacterized protein</fullName>
    </submittedName>
</protein>
<dbReference type="AlphaFoldDB" id="A0A182LSJ3"/>
<sequence length="102" mass="10854">MPPVDVGLINSKYGQPLETSYIGTGMVGGGGGIAGSLDDIGYIQPPKNYQQQLTVHPEQPSDVSVFFPSAFLSPQSLPPHPGGDDDLYLYGRSDGFRPSSDR</sequence>